<accession>A0A3G5A898</accession>
<dbReference type="EMBL" id="MK072389">
    <property type="protein sequence ID" value="AYV83475.1"/>
    <property type="molecule type" value="Genomic_DNA"/>
</dbReference>
<protein>
    <submittedName>
        <fullName evidence="1">Uncharacterized protein</fullName>
    </submittedName>
</protein>
<evidence type="ECO:0000313" key="1">
    <source>
        <dbReference type="EMBL" id="AYV83475.1"/>
    </source>
</evidence>
<organism evidence="1">
    <name type="scientific">Hyperionvirus sp</name>
    <dbReference type="NCBI Taxonomy" id="2487770"/>
    <lineage>
        <taxon>Viruses</taxon>
        <taxon>Varidnaviria</taxon>
        <taxon>Bamfordvirae</taxon>
        <taxon>Nucleocytoviricota</taxon>
        <taxon>Megaviricetes</taxon>
        <taxon>Imitervirales</taxon>
        <taxon>Mimiviridae</taxon>
        <taxon>Klosneuvirinae</taxon>
    </lineage>
</organism>
<name>A0A3G5A898_9VIRU</name>
<sequence length="440" mass="50837">MKRRIGEIVGGDDSQECQVRDCKEMTHGLFCRLHRGADIKPCKMCNYYYLHEPTLRDCCKVCSAKLPAHRFPDMHRGVIKYKAAAEPKETNVGNTFIWRDSKNCALDPEAGTDFLGVILGINDDDNEYHVCYLFLGKYSELGHRTQKCIFPGDIEAYISRESFARINPKLLNCRLIPMIDSVAISFDTIDESNIENVLWMDPETKCLTQWQSKSFGVQRERHTKYMVGFCDDEIKTNNHFLTKSIRQLDNLPEAKVCLFETRSGHITREILAQTTIKAKNITIPNNSNAEFEAISSAKWAENVILSPDNFKSYLKYLIQTRSKLRVIFFDNDSPTILKKSRRKTGAKWIVPKNENVEELFRSNVLGYKIVLAMVTFFIASKPIVDKEIINTYNTQSQNLTLLMAKKAGYLLMDYNFYQYGHSTRQYLFQCYVFDKLIVIE</sequence>
<reference evidence="1" key="1">
    <citation type="submission" date="2018-10" db="EMBL/GenBank/DDBJ databases">
        <title>Hidden diversity of soil giant viruses.</title>
        <authorList>
            <person name="Schulz F."/>
            <person name="Alteio L."/>
            <person name="Goudeau D."/>
            <person name="Ryan E.M."/>
            <person name="Malmstrom R.R."/>
            <person name="Blanchard J."/>
            <person name="Woyke T."/>
        </authorList>
    </citation>
    <scope>NUCLEOTIDE SEQUENCE</scope>
    <source>
        <strain evidence="1">HYV1</strain>
    </source>
</reference>
<gene>
    <name evidence="1" type="ORF">Hyperionvirus7_46</name>
</gene>
<proteinExistence type="predicted"/>